<protein>
    <submittedName>
        <fullName evidence="2">Uncharacterized protein</fullName>
    </submittedName>
</protein>
<evidence type="ECO:0000313" key="3">
    <source>
        <dbReference type="Proteomes" id="UP001321498"/>
    </source>
</evidence>
<accession>A0ABN6XMZ0</accession>
<proteinExistence type="predicted"/>
<feature type="region of interest" description="Disordered" evidence="1">
    <location>
        <begin position="1"/>
        <end position="40"/>
    </location>
</feature>
<dbReference type="Proteomes" id="UP001321498">
    <property type="component" value="Chromosome"/>
</dbReference>
<reference evidence="3" key="1">
    <citation type="journal article" date="2019" name="Int. J. Syst. Evol. Microbiol.">
        <title>The Global Catalogue of Microorganisms (GCM) 10K type strain sequencing project: providing services to taxonomists for standard genome sequencing and annotation.</title>
        <authorList>
            <consortium name="The Broad Institute Genomics Platform"/>
            <consortium name="The Broad Institute Genome Sequencing Center for Infectious Disease"/>
            <person name="Wu L."/>
            <person name="Ma J."/>
        </authorList>
    </citation>
    <scope>NUCLEOTIDE SEQUENCE [LARGE SCALE GENOMIC DNA]</scope>
    <source>
        <strain evidence="3">NBRC 108725</strain>
    </source>
</reference>
<gene>
    <name evidence="2" type="ORF">GCM10025866_09700</name>
</gene>
<organism evidence="2 3">
    <name type="scientific">Naasia aerilata</name>
    <dbReference type="NCBI Taxonomy" id="1162966"/>
    <lineage>
        <taxon>Bacteria</taxon>
        <taxon>Bacillati</taxon>
        <taxon>Actinomycetota</taxon>
        <taxon>Actinomycetes</taxon>
        <taxon>Micrococcales</taxon>
        <taxon>Microbacteriaceae</taxon>
        <taxon>Naasia</taxon>
    </lineage>
</organism>
<feature type="compositionally biased region" description="Basic and acidic residues" evidence="1">
    <location>
        <begin position="1"/>
        <end position="12"/>
    </location>
</feature>
<keyword evidence="3" id="KW-1185">Reference proteome</keyword>
<dbReference type="EMBL" id="AP027731">
    <property type="protein sequence ID" value="BDZ45061.1"/>
    <property type="molecule type" value="Genomic_DNA"/>
</dbReference>
<feature type="compositionally biased region" description="Basic and acidic residues" evidence="1">
    <location>
        <begin position="23"/>
        <end position="40"/>
    </location>
</feature>
<evidence type="ECO:0000313" key="2">
    <source>
        <dbReference type="EMBL" id="BDZ45061.1"/>
    </source>
</evidence>
<name>A0ABN6XMZ0_9MICO</name>
<evidence type="ECO:0000256" key="1">
    <source>
        <dbReference type="SAM" id="MobiDB-lite"/>
    </source>
</evidence>
<sequence>MMREARREKDPVMEPEASLFTSRELRRAGEEHPERRLGASGDLERLRRGVYADAGTWRTASFDAQYRMRIRAAAARLQGTVVFSHESALRLLDLPPSGRGRPSCM</sequence>